<keyword evidence="2" id="KW-0472">Membrane</keyword>
<keyword evidence="2" id="KW-0812">Transmembrane</keyword>
<feature type="transmembrane region" description="Helical" evidence="2">
    <location>
        <begin position="35"/>
        <end position="56"/>
    </location>
</feature>
<dbReference type="RefSeq" id="WP_164896543.1">
    <property type="nucleotide sequence ID" value="NZ_SAYU02000021.1"/>
</dbReference>
<organism evidence="3 4">
    <name type="scientific">Phycicoccus flavus</name>
    <dbReference type="NCBI Taxonomy" id="2502783"/>
    <lineage>
        <taxon>Bacteria</taxon>
        <taxon>Bacillati</taxon>
        <taxon>Actinomycetota</taxon>
        <taxon>Actinomycetes</taxon>
        <taxon>Micrococcales</taxon>
        <taxon>Intrasporangiaceae</taxon>
        <taxon>Phycicoccus</taxon>
    </lineage>
</organism>
<feature type="region of interest" description="Disordered" evidence="1">
    <location>
        <begin position="202"/>
        <end position="223"/>
    </location>
</feature>
<dbReference type="Proteomes" id="UP000287866">
    <property type="component" value="Unassembled WGS sequence"/>
</dbReference>
<accession>A0A8T6R724</accession>
<sequence>MSSEDVVGPGTVRRTVGPLGDPETVGWWEATWRPFWVLPSVITVGAVVVGILLPLVDEYLLGDVAFLFSGNVDSARSLLGTIASAMISVTGLVFSITMVVMQLASSQFTPRLVGSFLGSRIVQTTLGVFTSSFVFALMVLRDVRGGDRIFVPQLSVSVAFVLVLLSVGMFFAFIHHITMSIQVDQVIDRIAASTVRALEKGSEEEWDDSSAVPPSWSQQPGPSVVVTSQEGHGVVQRIHYSHLVEHAQEAGVVVELLTRPGDVRHRRHELAVVHGAHAGDDVLDRVREGFGLGRERTLQQDPEFGFRQLVDIAERALSPGINDPTTAVQVLDELHRLLRVAATRPDRSSYLVDGDGSVRLVDRPTTFARMLDLAIDEIAHYGQDTLQVPRRIEALLDDVQGMARPEHAATVAAKRADLRSSHGGRHADDGD</sequence>
<name>A0A8T6R724_9MICO</name>
<comment type="caution">
    <text evidence="3">The sequence shown here is derived from an EMBL/GenBank/DDBJ whole genome shotgun (WGS) entry which is preliminary data.</text>
</comment>
<keyword evidence="4" id="KW-1185">Reference proteome</keyword>
<reference evidence="3" key="1">
    <citation type="submission" date="2020-03" db="EMBL/GenBank/DDBJ databases">
        <title>Phycicoccus flavus sp. nov., a novel endophytic actinobacterium isolated from branch of Kandelia candel.</title>
        <authorList>
            <person name="Tuo L."/>
        </authorList>
    </citation>
    <scope>NUCLEOTIDE SEQUENCE</scope>
    <source>
        <strain evidence="3">CMS6Z-2</strain>
    </source>
</reference>
<dbReference type="InterPro" id="IPR018723">
    <property type="entry name" value="DUF2254_membrane"/>
</dbReference>
<evidence type="ECO:0000256" key="2">
    <source>
        <dbReference type="SAM" id="Phobius"/>
    </source>
</evidence>
<feature type="transmembrane region" description="Helical" evidence="2">
    <location>
        <begin position="152"/>
        <end position="174"/>
    </location>
</feature>
<dbReference type="EMBL" id="SAYU02000021">
    <property type="protein sequence ID" value="NHA68041.1"/>
    <property type="molecule type" value="Genomic_DNA"/>
</dbReference>
<feature type="transmembrane region" description="Helical" evidence="2">
    <location>
        <begin position="121"/>
        <end position="140"/>
    </location>
</feature>
<feature type="transmembrane region" description="Helical" evidence="2">
    <location>
        <begin position="77"/>
        <end position="101"/>
    </location>
</feature>
<dbReference type="AlphaFoldDB" id="A0A8T6R724"/>
<proteinExistence type="predicted"/>
<dbReference type="Pfam" id="PF10011">
    <property type="entry name" value="DUF2254"/>
    <property type="match status" value="1"/>
</dbReference>
<evidence type="ECO:0000313" key="4">
    <source>
        <dbReference type="Proteomes" id="UP000287866"/>
    </source>
</evidence>
<evidence type="ECO:0000256" key="1">
    <source>
        <dbReference type="SAM" id="MobiDB-lite"/>
    </source>
</evidence>
<gene>
    <name evidence="3" type="ORF">EPD83_008245</name>
</gene>
<evidence type="ECO:0000313" key="3">
    <source>
        <dbReference type="EMBL" id="NHA68041.1"/>
    </source>
</evidence>
<keyword evidence="2" id="KW-1133">Transmembrane helix</keyword>
<protein>
    <submittedName>
        <fullName evidence="3">DUF2254 domain-containing protein</fullName>
    </submittedName>
</protein>